<reference evidence="13 14" key="1">
    <citation type="journal article" date="2018" name="Nat. Ecol. Evol.">
        <title>Pezizomycetes genomes reveal the molecular basis of ectomycorrhizal truffle lifestyle.</title>
        <authorList>
            <person name="Murat C."/>
            <person name="Payen T."/>
            <person name="Noel B."/>
            <person name="Kuo A."/>
            <person name="Morin E."/>
            <person name="Chen J."/>
            <person name="Kohler A."/>
            <person name="Krizsan K."/>
            <person name="Balestrini R."/>
            <person name="Da Silva C."/>
            <person name="Montanini B."/>
            <person name="Hainaut M."/>
            <person name="Levati E."/>
            <person name="Barry K.W."/>
            <person name="Belfiori B."/>
            <person name="Cichocki N."/>
            <person name="Clum A."/>
            <person name="Dockter R.B."/>
            <person name="Fauchery L."/>
            <person name="Guy J."/>
            <person name="Iotti M."/>
            <person name="Le Tacon F."/>
            <person name="Lindquist E.A."/>
            <person name="Lipzen A."/>
            <person name="Malagnac F."/>
            <person name="Mello A."/>
            <person name="Molinier V."/>
            <person name="Miyauchi S."/>
            <person name="Poulain J."/>
            <person name="Riccioni C."/>
            <person name="Rubini A."/>
            <person name="Sitrit Y."/>
            <person name="Splivallo R."/>
            <person name="Traeger S."/>
            <person name="Wang M."/>
            <person name="Zifcakova L."/>
            <person name="Wipf D."/>
            <person name="Zambonelli A."/>
            <person name="Paolocci F."/>
            <person name="Nowrousian M."/>
            <person name="Ottonello S."/>
            <person name="Baldrian P."/>
            <person name="Spatafora J.W."/>
            <person name="Henrissat B."/>
            <person name="Nagy L.G."/>
            <person name="Aury J.M."/>
            <person name="Wincker P."/>
            <person name="Grigoriev I.V."/>
            <person name="Bonfante P."/>
            <person name="Martin F.M."/>
        </authorList>
    </citation>
    <scope>NUCLEOTIDE SEQUENCE [LARGE SCALE GENOMIC DNA]</scope>
    <source>
        <strain evidence="13 14">RN42</strain>
    </source>
</reference>
<evidence type="ECO:0000256" key="4">
    <source>
        <dbReference type="ARBA" id="ARBA00022525"/>
    </source>
</evidence>
<dbReference type="PANTHER" id="PTHR31316:SF0">
    <property type="entry name" value="SECRETED BETA-GLUCOSIDASE SIM1-RELATED"/>
    <property type="match status" value="1"/>
</dbReference>
<evidence type="ECO:0000256" key="5">
    <source>
        <dbReference type="ARBA" id="ARBA00022729"/>
    </source>
</evidence>
<organism evidence="13 14">
    <name type="scientific">Ascobolus immersus RN42</name>
    <dbReference type="NCBI Taxonomy" id="1160509"/>
    <lineage>
        <taxon>Eukaryota</taxon>
        <taxon>Fungi</taxon>
        <taxon>Dikarya</taxon>
        <taxon>Ascomycota</taxon>
        <taxon>Pezizomycotina</taxon>
        <taxon>Pezizomycetes</taxon>
        <taxon>Pezizales</taxon>
        <taxon>Ascobolaceae</taxon>
        <taxon>Ascobolus</taxon>
    </lineage>
</organism>
<feature type="signal peptide" evidence="12">
    <location>
        <begin position="1"/>
        <end position="22"/>
    </location>
</feature>
<keyword evidence="5 12" id="KW-0732">Signal</keyword>
<evidence type="ECO:0000256" key="3">
    <source>
        <dbReference type="ARBA" id="ARBA00022512"/>
    </source>
</evidence>
<evidence type="ECO:0000256" key="11">
    <source>
        <dbReference type="SAM" id="MobiDB-lite"/>
    </source>
</evidence>
<dbReference type="PANTHER" id="PTHR31316">
    <property type="entry name" value="BETA-GLUCOSIDASE-LIKE PROTEIN NCA3, MITOCHONDRIAL-RELATED"/>
    <property type="match status" value="1"/>
</dbReference>
<gene>
    <name evidence="13" type="ORF">BJ508DRAFT_268</name>
</gene>
<keyword evidence="14" id="KW-1185">Reference proteome</keyword>
<sequence>MKLSTNYVALAVFLSASASALAEPIHHRRAHHHHQRRGVTRTETVYHTVTVDEAGIPWTPSTEEFKIAAIATPSPVRKQKEDKKETEAPEPTTTSEPILKPTKEPVIKKPLGPAGIRAPFPDGEIDCDHFPEEYGAIPVEWVGYNKWTGIQETHTGGGAKPDCEEGALCSYACPPGYSKSQWPEIQPASGESHGGLLCKNGKLYRTNSNSEVLCEKGAGNVYVRNKLNKAVPICRTDYPGSENMVVPLYSTPGSTLELTCPKTESAYKWRGGKTSAQYYVNPQGTSLEDGCVWGDPNGDLGNWSPINFGASTDNGIAYLGMFQNQLNPRPLNFNVRIVGGPGSKVLGNCKYEDGKFQGDGATADGCTSSLVSGEAFYELY</sequence>
<proteinExistence type="inferred from homology"/>
<accession>A0A3N4IP08</accession>
<dbReference type="GO" id="GO:0031505">
    <property type="term" value="P:fungal-type cell wall organization"/>
    <property type="evidence" value="ECO:0007669"/>
    <property type="project" value="TreeGrafter"/>
</dbReference>
<dbReference type="GO" id="GO:0000272">
    <property type="term" value="P:polysaccharide catabolic process"/>
    <property type="evidence" value="ECO:0007669"/>
    <property type="project" value="UniProtKB-KW"/>
</dbReference>
<feature type="region of interest" description="Disordered" evidence="11">
    <location>
        <begin position="72"/>
        <end position="114"/>
    </location>
</feature>
<dbReference type="GO" id="GO:0009277">
    <property type="term" value="C:fungal-type cell wall"/>
    <property type="evidence" value="ECO:0007669"/>
    <property type="project" value="TreeGrafter"/>
</dbReference>
<feature type="compositionally biased region" description="Basic and acidic residues" evidence="11">
    <location>
        <begin position="78"/>
        <end position="87"/>
    </location>
</feature>
<dbReference type="Proteomes" id="UP000275078">
    <property type="component" value="Unassembled WGS sequence"/>
</dbReference>
<dbReference type="STRING" id="1160509.A0A3N4IP08"/>
<keyword evidence="4" id="KW-0964">Secreted</keyword>
<evidence type="ECO:0000256" key="1">
    <source>
        <dbReference type="ARBA" id="ARBA00004191"/>
    </source>
</evidence>
<dbReference type="GO" id="GO:0009986">
    <property type="term" value="C:cell surface"/>
    <property type="evidence" value="ECO:0007669"/>
    <property type="project" value="TreeGrafter"/>
</dbReference>
<evidence type="ECO:0000256" key="7">
    <source>
        <dbReference type="ARBA" id="ARBA00023277"/>
    </source>
</evidence>
<name>A0A3N4IP08_ASCIM</name>
<comment type="subcellular location">
    <subcellularLocation>
        <location evidence="1">Secreted</location>
        <location evidence="1">Cell wall</location>
    </subcellularLocation>
</comment>
<keyword evidence="6" id="KW-0378">Hydrolase</keyword>
<evidence type="ECO:0000313" key="14">
    <source>
        <dbReference type="Proteomes" id="UP000275078"/>
    </source>
</evidence>
<comment type="similarity">
    <text evidence="2">Belongs to the SUN family.</text>
</comment>
<evidence type="ECO:0000256" key="10">
    <source>
        <dbReference type="ARBA" id="ARBA00023326"/>
    </source>
</evidence>
<keyword evidence="9" id="KW-0961">Cell wall biogenesis/degradation</keyword>
<evidence type="ECO:0000313" key="13">
    <source>
        <dbReference type="EMBL" id="RPA87903.1"/>
    </source>
</evidence>
<dbReference type="GO" id="GO:0016798">
    <property type="term" value="F:hydrolase activity, acting on glycosyl bonds"/>
    <property type="evidence" value="ECO:0007669"/>
    <property type="project" value="UniProtKB-KW"/>
</dbReference>
<evidence type="ECO:0000256" key="6">
    <source>
        <dbReference type="ARBA" id="ARBA00022801"/>
    </source>
</evidence>
<feature type="chain" id="PRO_5017928066" evidence="12">
    <location>
        <begin position="23"/>
        <end position="380"/>
    </location>
</feature>
<dbReference type="Pfam" id="PF03856">
    <property type="entry name" value="SUN"/>
    <property type="match status" value="1"/>
</dbReference>
<evidence type="ECO:0000256" key="12">
    <source>
        <dbReference type="SAM" id="SignalP"/>
    </source>
</evidence>
<evidence type="ECO:0000256" key="2">
    <source>
        <dbReference type="ARBA" id="ARBA00010579"/>
    </source>
</evidence>
<dbReference type="OrthoDB" id="5339822at2759"/>
<evidence type="ECO:0000256" key="9">
    <source>
        <dbReference type="ARBA" id="ARBA00023316"/>
    </source>
</evidence>
<dbReference type="InterPro" id="IPR051526">
    <property type="entry name" value="Beta-Glucosidase_SUN"/>
</dbReference>
<keyword evidence="3" id="KW-0134">Cell wall</keyword>
<evidence type="ECO:0000256" key="8">
    <source>
        <dbReference type="ARBA" id="ARBA00023295"/>
    </source>
</evidence>
<keyword evidence="8" id="KW-0326">Glycosidase</keyword>
<dbReference type="AlphaFoldDB" id="A0A3N4IP08"/>
<protein>
    <submittedName>
        <fullName evidence="13">SUN-domain-containing protein</fullName>
    </submittedName>
</protein>
<dbReference type="InterPro" id="IPR005556">
    <property type="entry name" value="SUN"/>
</dbReference>
<keyword evidence="7" id="KW-0119">Carbohydrate metabolism</keyword>
<dbReference type="EMBL" id="ML119645">
    <property type="protein sequence ID" value="RPA87903.1"/>
    <property type="molecule type" value="Genomic_DNA"/>
</dbReference>
<keyword evidence="10" id="KW-0624">Polysaccharide degradation</keyword>